<proteinExistence type="predicted"/>
<dbReference type="GO" id="GO:0005615">
    <property type="term" value="C:extracellular space"/>
    <property type="evidence" value="ECO:0007669"/>
    <property type="project" value="TreeGrafter"/>
</dbReference>
<evidence type="ECO:0000313" key="1">
    <source>
        <dbReference type="EMBL" id="CAB3991278.1"/>
    </source>
</evidence>
<dbReference type="PROSITE" id="PS00514">
    <property type="entry name" value="FIBRINOGEN_C_1"/>
    <property type="match status" value="1"/>
</dbReference>
<dbReference type="InterPro" id="IPR020837">
    <property type="entry name" value="Fibrinogen_CS"/>
</dbReference>
<dbReference type="NCBIfam" id="NF040941">
    <property type="entry name" value="GGGWT_bact"/>
    <property type="match status" value="1"/>
</dbReference>
<dbReference type="Proteomes" id="UP001152795">
    <property type="component" value="Unassembled WGS sequence"/>
</dbReference>
<dbReference type="InterPro" id="IPR014716">
    <property type="entry name" value="Fibrinogen_a/b/g_C_1"/>
</dbReference>
<dbReference type="InterPro" id="IPR036056">
    <property type="entry name" value="Fibrinogen-like_C"/>
</dbReference>
<name>A0A6S7GH82_PARCT</name>
<dbReference type="OrthoDB" id="5958745at2759"/>
<keyword evidence="2" id="KW-1185">Reference proteome</keyword>
<dbReference type="PROSITE" id="PS51406">
    <property type="entry name" value="FIBRINOGEN_C_2"/>
    <property type="match status" value="1"/>
</dbReference>
<dbReference type="InterPro" id="IPR002181">
    <property type="entry name" value="Fibrinogen_a/b/g_C_dom"/>
</dbReference>
<accession>A0A6S7GH82</accession>
<dbReference type="CDD" id="cd00087">
    <property type="entry name" value="FReD"/>
    <property type="match status" value="1"/>
</dbReference>
<evidence type="ECO:0000313" key="2">
    <source>
        <dbReference type="Proteomes" id="UP001152795"/>
    </source>
</evidence>
<dbReference type="Gene3D" id="3.90.215.10">
    <property type="entry name" value="Gamma Fibrinogen, chain A, domain 1"/>
    <property type="match status" value="1"/>
</dbReference>
<dbReference type="FunFam" id="3.90.215.10:FF:000001">
    <property type="entry name" value="Tenascin isoform 1"/>
    <property type="match status" value="1"/>
</dbReference>
<dbReference type="PANTHER" id="PTHR19143">
    <property type="entry name" value="FIBRINOGEN/TENASCIN/ANGIOPOEITIN"/>
    <property type="match status" value="1"/>
</dbReference>
<feature type="non-terminal residue" evidence="1">
    <location>
        <position position="1"/>
    </location>
</feature>
<reference evidence="1" key="1">
    <citation type="submission" date="2020-04" db="EMBL/GenBank/DDBJ databases">
        <authorList>
            <person name="Alioto T."/>
            <person name="Alioto T."/>
            <person name="Gomez Garrido J."/>
        </authorList>
    </citation>
    <scope>NUCLEOTIDE SEQUENCE</scope>
    <source>
        <strain evidence="1">A484AB</strain>
    </source>
</reference>
<sequence length="324" mass="36557">CVVQIVHVRECSKSVVPFYCFCSGWTLQRKEPITKLTLFILVQSNRIYSSHTRLRCMRGYRLCDHIFYETMNIEQQIKIGCSCFIKYLKKIEKIEKVEDQEQAEGPVNYAKSCDDLYKSGKTTTGVYIIDPDGLGAFAVRCDMETTPGRGWTIFQRRVDGSEDFYRNWTDYKTGFGNLSGEFWLGLDKIHRLSASGQNLLRVDLESFENETAYAVYESFSVGNESEAYILNFGTYSGAAGDSLAVNNGMKFTTPGVDNDGRGGANCATNKRSAWWYNSCSNADLNGKYLGGVHTEGKKCVIWLGFKGDNYSLKSSEMKVRPDKV</sequence>
<dbReference type="SUPFAM" id="SSF56496">
    <property type="entry name" value="Fibrinogen C-terminal domain-like"/>
    <property type="match status" value="1"/>
</dbReference>
<dbReference type="InterPro" id="IPR050373">
    <property type="entry name" value="Fibrinogen_C-term_domain"/>
</dbReference>
<dbReference type="AlphaFoldDB" id="A0A6S7GH82"/>
<organism evidence="1 2">
    <name type="scientific">Paramuricea clavata</name>
    <name type="common">Red gorgonian</name>
    <name type="synonym">Violescent sea-whip</name>
    <dbReference type="NCBI Taxonomy" id="317549"/>
    <lineage>
        <taxon>Eukaryota</taxon>
        <taxon>Metazoa</taxon>
        <taxon>Cnidaria</taxon>
        <taxon>Anthozoa</taxon>
        <taxon>Octocorallia</taxon>
        <taxon>Malacalcyonacea</taxon>
        <taxon>Plexauridae</taxon>
        <taxon>Paramuricea</taxon>
    </lineage>
</organism>
<dbReference type="EMBL" id="CACRXK020001819">
    <property type="protein sequence ID" value="CAB3991278.1"/>
    <property type="molecule type" value="Genomic_DNA"/>
</dbReference>
<gene>
    <name evidence="1" type="ORF">PACLA_8A036219</name>
</gene>
<dbReference type="Pfam" id="PF00147">
    <property type="entry name" value="Fibrinogen_C"/>
    <property type="match status" value="1"/>
</dbReference>
<comment type="caution">
    <text evidence="1">The sequence shown here is derived from an EMBL/GenBank/DDBJ whole genome shotgun (WGS) entry which is preliminary data.</text>
</comment>
<protein>
    <submittedName>
        <fullName evidence="1">Uncharacterized protein</fullName>
    </submittedName>
</protein>
<dbReference type="SMART" id="SM00186">
    <property type="entry name" value="FBG"/>
    <property type="match status" value="1"/>
</dbReference>